<evidence type="ECO:0000313" key="2">
    <source>
        <dbReference type="Proteomes" id="UP001082703"/>
    </source>
</evidence>
<gene>
    <name evidence="1" type="ORF">OUY18_13285</name>
</gene>
<keyword evidence="2" id="KW-1185">Reference proteome</keyword>
<evidence type="ECO:0000313" key="1">
    <source>
        <dbReference type="EMBL" id="MCY1715222.1"/>
    </source>
</evidence>
<comment type="caution">
    <text evidence="1">The sequence shown here is derived from an EMBL/GenBank/DDBJ whole genome shotgun (WGS) entry which is preliminary data.</text>
</comment>
<reference evidence="1 2" key="1">
    <citation type="submission" date="2022-11" db="EMBL/GenBank/DDBJ databases">
        <authorList>
            <person name="Caiyu Z."/>
        </authorList>
    </citation>
    <scope>NUCLEOTIDE SEQUENCE [LARGE SCALE GENOMIC DNA]</scope>
    <source>
        <strain evidence="1 2">YR-4</strain>
    </source>
</reference>
<name>A0ABT4BWF4_9FIRM</name>
<organism evidence="1 2">
    <name type="scientific">Caproiciproducens galactitolivorans</name>
    <dbReference type="NCBI Taxonomy" id="642589"/>
    <lineage>
        <taxon>Bacteria</taxon>
        <taxon>Bacillati</taxon>
        <taxon>Bacillota</taxon>
        <taxon>Clostridia</taxon>
        <taxon>Eubacteriales</taxon>
        <taxon>Acutalibacteraceae</taxon>
        <taxon>Caproiciproducens</taxon>
    </lineage>
</organism>
<proteinExistence type="predicted"/>
<dbReference type="RefSeq" id="WP_268059258.1">
    <property type="nucleotide sequence ID" value="NZ_JAPOHA010000018.1"/>
</dbReference>
<evidence type="ECO:0008006" key="3">
    <source>
        <dbReference type="Google" id="ProtNLM"/>
    </source>
</evidence>
<dbReference type="EMBL" id="JAPOHA010000018">
    <property type="protein sequence ID" value="MCY1715222.1"/>
    <property type="molecule type" value="Genomic_DNA"/>
</dbReference>
<sequence>MGPDFHDVSINTQFPITTIEVDGKRIHGVRSIRFYTDIDSVPTVEIEALASNIKIDGKVIVKGNKNGSK</sequence>
<accession>A0ABT4BWF4</accession>
<protein>
    <recommendedName>
        <fullName evidence="3">Lipid/polyisoprenoid-binding YceI-like domain-containing protein</fullName>
    </recommendedName>
</protein>
<dbReference type="Proteomes" id="UP001082703">
    <property type="component" value="Unassembled WGS sequence"/>
</dbReference>